<evidence type="ECO:0000313" key="2">
    <source>
        <dbReference type="Proteomes" id="UP000317650"/>
    </source>
</evidence>
<evidence type="ECO:0000313" key="1">
    <source>
        <dbReference type="EMBL" id="THU60801.1"/>
    </source>
</evidence>
<proteinExistence type="predicted"/>
<name>A0A4S8JG16_MUSBA</name>
<dbReference type="EMBL" id="PYDT01000005">
    <property type="protein sequence ID" value="THU60801.1"/>
    <property type="molecule type" value="Genomic_DNA"/>
</dbReference>
<protein>
    <submittedName>
        <fullName evidence="1">Uncharacterized protein</fullName>
    </submittedName>
</protein>
<keyword evidence="2" id="KW-1185">Reference proteome</keyword>
<dbReference type="AlphaFoldDB" id="A0A4S8JG16"/>
<comment type="caution">
    <text evidence="1">The sequence shown here is derived from an EMBL/GenBank/DDBJ whole genome shotgun (WGS) entry which is preliminary data.</text>
</comment>
<gene>
    <name evidence="1" type="ORF">C4D60_Mb07t16570</name>
</gene>
<organism evidence="1 2">
    <name type="scientific">Musa balbisiana</name>
    <name type="common">Banana</name>
    <dbReference type="NCBI Taxonomy" id="52838"/>
    <lineage>
        <taxon>Eukaryota</taxon>
        <taxon>Viridiplantae</taxon>
        <taxon>Streptophyta</taxon>
        <taxon>Embryophyta</taxon>
        <taxon>Tracheophyta</taxon>
        <taxon>Spermatophyta</taxon>
        <taxon>Magnoliopsida</taxon>
        <taxon>Liliopsida</taxon>
        <taxon>Zingiberales</taxon>
        <taxon>Musaceae</taxon>
        <taxon>Musa</taxon>
    </lineage>
</organism>
<accession>A0A4S8JG16</accession>
<dbReference type="Proteomes" id="UP000317650">
    <property type="component" value="Chromosome 7"/>
</dbReference>
<reference evidence="1 2" key="1">
    <citation type="journal article" date="2019" name="Nat. Plants">
        <title>Genome sequencing of Musa balbisiana reveals subgenome evolution and function divergence in polyploid bananas.</title>
        <authorList>
            <person name="Yao X."/>
        </authorList>
    </citation>
    <scope>NUCLEOTIDE SEQUENCE [LARGE SCALE GENOMIC DNA]</scope>
    <source>
        <strain evidence="2">cv. DH-PKW</strain>
        <tissue evidence="1">Leaves</tissue>
    </source>
</reference>
<sequence length="75" mass="8250">METTRAESLMESHRCLLEMIAGALFGQEASGFIGHRERTGLLQDGDVPRSVFWSASAKHCQVKPRQATPVAHRSA</sequence>